<dbReference type="GO" id="GO:0005509">
    <property type="term" value="F:calcium ion binding"/>
    <property type="evidence" value="ECO:0007669"/>
    <property type="project" value="InterPro"/>
</dbReference>
<keyword evidence="7" id="KW-0325">Glycoprotein</keyword>
<dbReference type="InterPro" id="IPR001258">
    <property type="entry name" value="NHL_repeat"/>
</dbReference>
<dbReference type="InterPro" id="IPR007110">
    <property type="entry name" value="Ig-like_dom"/>
</dbReference>
<dbReference type="SUPFAM" id="SSF49313">
    <property type="entry name" value="Cadherin-like"/>
    <property type="match status" value="1"/>
</dbReference>
<keyword evidence="5" id="KW-0677">Repeat</keyword>
<evidence type="ECO:0000256" key="5">
    <source>
        <dbReference type="ARBA" id="ARBA00022737"/>
    </source>
</evidence>
<feature type="domain" description="Ig-like" evidence="10">
    <location>
        <begin position="1253"/>
        <end position="1361"/>
    </location>
</feature>
<keyword evidence="12" id="KW-1185">Reference proteome</keyword>
<dbReference type="InterPro" id="IPR015919">
    <property type="entry name" value="Cadherin-like_sf"/>
</dbReference>
<dbReference type="InterPro" id="IPR028994">
    <property type="entry name" value="Integrin_alpha_N"/>
</dbReference>
<dbReference type="OrthoDB" id="292913at2"/>
<feature type="region of interest" description="Disordered" evidence="9">
    <location>
        <begin position="30"/>
        <end position="78"/>
    </location>
</feature>
<evidence type="ECO:0000256" key="2">
    <source>
        <dbReference type="ARBA" id="ARBA00004496"/>
    </source>
</evidence>
<dbReference type="Gene3D" id="2.60.40.10">
    <property type="entry name" value="Immunoglobulins"/>
    <property type="match status" value="4"/>
</dbReference>
<evidence type="ECO:0000256" key="8">
    <source>
        <dbReference type="ARBA" id="ARBA00023273"/>
    </source>
</evidence>
<dbReference type="PANTHER" id="PTHR36220">
    <property type="entry name" value="UNNAMED PRODUCT"/>
    <property type="match status" value="1"/>
</dbReference>
<comment type="caution">
    <text evidence="11">The sequence shown here is derived from an EMBL/GenBank/DDBJ whole genome shotgun (WGS) entry which is preliminary data.</text>
</comment>
<dbReference type="PROSITE" id="PS50835">
    <property type="entry name" value="IG_LIKE"/>
    <property type="match status" value="1"/>
</dbReference>
<dbReference type="InterPro" id="IPR011042">
    <property type="entry name" value="6-blade_b-propeller_TolB-like"/>
</dbReference>
<dbReference type="NCBIfam" id="NF012200">
    <property type="entry name" value="choice_anch_D"/>
    <property type="match status" value="1"/>
</dbReference>
<dbReference type="Pfam" id="PF01436">
    <property type="entry name" value="NHL"/>
    <property type="match status" value="2"/>
</dbReference>
<feature type="compositionally biased region" description="Basic and acidic residues" evidence="9">
    <location>
        <begin position="53"/>
        <end position="63"/>
    </location>
</feature>
<dbReference type="RefSeq" id="WP_146848590.1">
    <property type="nucleotide sequence ID" value="NZ_BKAG01000002.1"/>
</dbReference>
<protein>
    <recommendedName>
        <fullName evidence="10">Ig-like domain-containing protein</fullName>
    </recommendedName>
</protein>
<dbReference type="Pfam" id="PF22544">
    <property type="entry name" value="HYDIN_VesB_CFA65-like_Ig"/>
    <property type="match status" value="1"/>
</dbReference>
<evidence type="ECO:0000256" key="6">
    <source>
        <dbReference type="ARBA" id="ARBA00023069"/>
    </source>
</evidence>
<name>A0A512M2Z4_9BACT</name>
<dbReference type="Pfam" id="PF14312">
    <property type="entry name" value="FG-GAP_2"/>
    <property type="match status" value="8"/>
</dbReference>
<evidence type="ECO:0000256" key="1">
    <source>
        <dbReference type="ARBA" id="ARBA00004138"/>
    </source>
</evidence>
<dbReference type="EMBL" id="BKAG01000002">
    <property type="protein sequence ID" value="GEP41115.1"/>
    <property type="molecule type" value="Genomic_DNA"/>
</dbReference>
<proteinExistence type="predicted"/>
<dbReference type="SUPFAM" id="SSF101898">
    <property type="entry name" value="NHL repeat"/>
    <property type="match status" value="1"/>
</dbReference>
<feature type="region of interest" description="Disordered" evidence="9">
    <location>
        <begin position="1060"/>
        <end position="1080"/>
    </location>
</feature>
<dbReference type="Gene3D" id="2.130.10.130">
    <property type="entry name" value="Integrin alpha, N-terminal"/>
    <property type="match status" value="4"/>
</dbReference>
<gene>
    <name evidence="11" type="ORF">BGE01nite_04060</name>
</gene>
<dbReference type="SMART" id="SM00191">
    <property type="entry name" value="Int_alpha"/>
    <property type="match status" value="6"/>
</dbReference>
<evidence type="ECO:0000256" key="4">
    <source>
        <dbReference type="ARBA" id="ARBA00022729"/>
    </source>
</evidence>
<evidence type="ECO:0000313" key="12">
    <source>
        <dbReference type="Proteomes" id="UP000321577"/>
    </source>
</evidence>
<dbReference type="InterPro" id="IPR013519">
    <property type="entry name" value="Int_alpha_beta-p"/>
</dbReference>
<dbReference type="PANTHER" id="PTHR36220:SF1">
    <property type="entry name" value="GAMMA TUBULIN COMPLEX COMPONENT C-TERMINAL DOMAIN-CONTAINING PROTEIN"/>
    <property type="match status" value="1"/>
</dbReference>
<dbReference type="InterPro" id="IPR036179">
    <property type="entry name" value="Ig-like_dom_sf"/>
</dbReference>
<feature type="region of interest" description="Disordered" evidence="9">
    <location>
        <begin position="1415"/>
        <end position="1439"/>
    </location>
</feature>
<keyword evidence="8" id="KW-0966">Cell projection</keyword>
<organism evidence="11 12">
    <name type="scientific">Brevifollis gellanilyticus</name>
    <dbReference type="NCBI Taxonomy" id="748831"/>
    <lineage>
        <taxon>Bacteria</taxon>
        <taxon>Pseudomonadati</taxon>
        <taxon>Verrucomicrobiota</taxon>
        <taxon>Verrucomicrobiia</taxon>
        <taxon>Verrucomicrobiales</taxon>
        <taxon>Verrucomicrobiaceae</taxon>
    </lineage>
</organism>
<dbReference type="InterPro" id="IPR013517">
    <property type="entry name" value="FG-GAP"/>
</dbReference>
<dbReference type="InterPro" id="IPR011043">
    <property type="entry name" value="Gal_Oxase/kelch_b-propeller"/>
</dbReference>
<reference evidence="11 12" key="1">
    <citation type="submission" date="2019-07" db="EMBL/GenBank/DDBJ databases">
        <title>Whole genome shotgun sequence of Brevifollis gellanilyticus NBRC 108608.</title>
        <authorList>
            <person name="Hosoyama A."/>
            <person name="Uohara A."/>
            <person name="Ohji S."/>
            <person name="Ichikawa N."/>
        </authorList>
    </citation>
    <scope>NUCLEOTIDE SEQUENCE [LARGE SCALE GENOMIC DNA]</scope>
    <source>
        <strain evidence="11 12">NBRC 108608</strain>
    </source>
</reference>
<dbReference type="InterPro" id="IPR003599">
    <property type="entry name" value="Ig_sub"/>
</dbReference>
<keyword evidence="6" id="KW-0969">Cilium</keyword>
<dbReference type="GO" id="GO:0016020">
    <property type="term" value="C:membrane"/>
    <property type="evidence" value="ECO:0007669"/>
    <property type="project" value="InterPro"/>
</dbReference>
<dbReference type="SUPFAM" id="SSF48726">
    <property type="entry name" value="Immunoglobulin"/>
    <property type="match status" value="1"/>
</dbReference>
<evidence type="ECO:0000259" key="10">
    <source>
        <dbReference type="PROSITE" id="PS50835"/>
    </source>
</evidence>
<dbReference type="InterPro" id="IPR013783">
    <property type="entry name" value="Ig-like_fold"/>
</dbReference>
<comment type="subcellular location">
    <subcellularLocation>
        <location evidence="1">Cell projection</location>
        <location evidence="1">Cilium</location>
    </subcellularLocation>
    <subcellularLocation>
        <location evidence="2">Cytoplasm</location>
    </subcellularLocation>
</comment>
<dbReference type="Gene3D" id="2.120.10.30">
    <property type="entry name" value="TolB, C-terminal domain"/>
    <property type="match status" value="3"/>
</dbReference>
<feature type="compositionally biased region" description="Polar residues" evidence="9">
    <location>
        <begin position="1060"/>
        <end position="1070"/>
    </location>
</feature>
<dbReference type="Proteomes" id="UP000321577">
    <property type="component" value="Unassembled WGS sequence"/>
</dbReference>
<sequence>MRSRPLFLLVLTAVTLISFFAGWTKPSQPVTASYTPSEQLGPPLTKPVLASPEQKHSATDKGASHPVPPESEKNSAQIAGNSQTALNTLPKTEQESLWAALGSARRAVQPLTDHEASLPQNKGVRYFAQNPAQHLTMRFLDGSVRIESGRGGKWAATLGLDTRTRPQPNLTNDRVEYHHANGITEWYENRADGIEHAFKVARCPDSTSGELRVPVSLQGVQARTGEGPRTCSLTFTDTISGAPVLSYGALKVWDAQGKELAAHYETKPQGVDIVVADAGAVYPVTIDPLVGSIEAELLPPITGMGWGGTPLGQVVALSENTAIFGMENDTTVAGLATGSAYVFVRNGTAWTLQARLIADDAAYSEYFGSSVALQGDTALIGANRFGDWAPGSAYIFIRNGTTWTQQAKFTGDLDRGLFGSSVALADNTAVVGAYGEDMYKGATYIFVRSGTTWTRQAKLTANDGEEDNNFGACVALSGNTVLVGAPADDSYRGSAYAFVRSGTTWTQQTKFTAASRAMNSYFGGALAISGDTALIGAPQDASFKGSVHIFVRSGSTWSFQTQLAPTPGILTFGRAVALSGDMAWVAASNTVYVFNRSGTSWTSNATLNLTGRGMGGNMGGYLAASTNTLLIGAAYASTEAGPGAGSAYVFTRNGSAWNEEASISLGDNSSDNTFGTSLVMSGEMAVIGAQQDSTAAGSRTGSVHVMVRNGTTWTRQAMLNADDASEGLEFGNAVAISGDSIIVGACWADLTIGWLRQGAGCAYVFTRTGTTWSQQAKLIASDASDDDLFGSSVAISGDTALIGAERGDVNSTGTAYVFVRNGSVWSQQTRLMSNSSTPYSGFGHTVALFSPDVALVGRSHEDTPAGTRTGCVYMFTRSGSTWGLNGKITASDAAANDYFGGLIALSDNTLLISAGGDQGVGSLCDGSVYVFVHNGALWTEQAKLNVAKDPRNSYFGGALAISGDIAVVGNSSYDLGDLSVAGIVRVFTREGSIWTQQPSLNPDVPLEWSYFGASVAVSGNTVMAGRPYEDLPASSSQNASSNRGSVFVFRLASPRPKISLSGNGRTIATGDTTPSSSDDTHFGLTPVGSGLVTHTFTITNPGTGELALTGTPYVSVEGSNAFRVMQQPASGTLPPGGTQTFQLRFYPTTGGAHTAVVKISSNDEEVSALTMTVSGGRAVAPSIITQPLSQLVPLGAPASLSVVAGGYPTPPVQWKKDVTMILGAIHNPFVIPVTKAADVGIYSVVVAPYSASPPTSESVYLGLVTQSPGTQVLKTGGALKLACTAIAPKTPGVKLTYRWQRGEAALSDGTMINGAVVKGAADTVLTLTKIGVEDAGIYTCLVTMETPGIPATHANAPKTTNGNTTVHVVGGVPDVDAIPAATISVSQPVNMTITATNFPTGFSVSGLPAGLKFDGKTGRLTGKPTSPSKKDKNGAYTPNKLSFKASNPVGTSTAEDFYLTIQELDPGAIGTFNGIVARSAHSNFGMGGHLQITVASTGIVSGSATLAGQKHSILGSLDASTDSDPTGELIIKRSPASLGDLKLTLSIDTEKDLLQGTIEDPQFKMLEGSIDLGDPNEPGLMDGAVDAARFDSPSGIALRPDASGYIADTGNHVIRLVNSVTQEVSTYAGSGVVGFVDGDGEAASFNSPEGLALDTAGNLYVADTGNATIRKISPAGTVTTFAGTAGQFGSTDGIGTSARFSQPCALCLDPAGNLYVADRGNHLIRKITPTSVVTTLAGKANAPGHKDGSGAGAQFKAPGGITYDPLLKALFVADTQNRVIRKVTLAGATTTYAGSPGVSGDDDGLFANVRFMAPVGITSLGDGRLVVADTLLVQLNPNGTAGTVSESLPGLNQTGHPVALACNANEQSLIVVHDTLHAVFGYEPGEPLGDGLVEARRNTWSNASLVPPQLQGAYNAAIETTAAVGDVEYPQGDGYAQVSVDKMGVAKWTGVAADGSTFTFSTFMAANHSIPLHAMLYKNTGSLQGECLVNDTTLDIINVSTLAFDWNKIAQPLASTDRSYKTGFLRHALHLRGGKYTPNNVFGYLGLAGASANMQLTFSASRIPQFLQPFILTAPNTVSVGSPVNSLTLKLDPKTGTFTGSFKESTAGVTVPFAGMLIDYEAGPVRRGHGHYLIPDSASNTSPIQSQRVRLERVVAP</sequence>
<evidence type="ECO:0000256" key="7">
    <source>
        <dbReference type="ARBA" id="ARBA00023180"/>
    </source>
</evidence>
<keyword evidence="3" id="KW-0963">Cytoplasm</keyword>
<dbReference type="GO" id="GO:0005737">
    <property type="term" value="C:cytoplasm"/>
    <property type="evidence" value="ECO:0007669"/>
    <property type="project" value="UniProtKB-SubCell"/>
</dbReference>
<evidence type="ECO:0000256" key="3">
    <source>
        <dbReference type="ARBA" id="ARBA00022490"/>
    </source>
</evidence>
<accession>A0A512M2Z4</accession>
<evidence type="ECO:0000313" key="11">
    <source>
        <dbReference type="EMBL" id="GEP41115.1"/>
    </source>
</evidence>
<dbReference type="CDD" id="cd00096">
    <property type="entry name" value="Ig"/>
    <property type="match status" value="1"/>
</dbReference>
<evidence type="ECO:0000256" key="9">
    <source>
        <dbReference type="SAM" id="MobiDB-lite"/>
    </source>
</evidence>
<dbReference type="SMART" id="SM00409">
    <property type="entry name" value="IG"/>
    <property type="match status" value="2"/>
</dbReference>
<dbReference type="SUPFAM" id="SSF50965">
    <property type="entry name" value="Galactose oxidase, central domain"/>
    <property type="match status" value="3"/>
</dbReference>
<dbReference type="InterPro" id="IPR053879">
    <property type="entry name" value="HYDIN_VesB_CFA65-like_Ig"/>
</dbReference>
<keyword evidence="4" id="KW-0732">Signal</keyword>